<dbReference type="Proteomes" id="UP000295565">
    <property type="component" value="Unassembled WGS sequence"/>
</dbReference>
<feature type="transmembrane region" description="Helical" evidence="6">
    <location>
        <begin position="140"/>
        <end position="164"/>
    </location>
</feature>
<evidence type="ECO:0000256" key="1">
    <source>
        <dbReference type="ARBA" id="ARBA00004651"/>
    </source>
</evidence>
<feature type="transmembrane region" description="Helical" evidence="6">
    <location>
        <begin position="68"/>
        <end position="89"/>
    </location>
</feature>
<comment type="caution">
    <text evidence="7">The sequence shown here is derived from an EMBL/GenBank/DDBJ whole genome shotgun (WGS) entry which is preliminary data.</text>
</comment>
<keyword evidence="2" id="KW-1003">Cell membrane</keyword>
<comment type="subcellular location">
    <subcellularLocation>
        <location evidence="1">Cell membrane</location>
        <topology evidence="1">Multi-pass membrane protein</topology>
    </subcellularLocation>
</comment>
<feature type="transmembrane region" description="Helical" evidence="6">
    <location>
        <begin position="110"/>
        <end position="134"/>
    </location>
</feature>
<keyword evidence="4 6" id="KW-1133">Transmembrane helix</keyword>
<reference evidence="7 8" key="1">
    <citation type="submission" date="2019-03" db="EMBL/GenBank/DDBJ databases">
        <title>Genomic Encyclopedia of Type Strains, Phase IV (KMG-IV): sequencing the most valuable type-strain genomes for metagenomic binning, comparative biology and taxonomic classification.</title>
        <authorList>
            <person name="Goeker M."/>
        </authorList>
    </citation>
    <scope>NUCLEOTIDE SEQUENCE [LARGE SCALE GENOMIC DNA]</scope>
    <source>
        <strain evidence="7 8">DSM 18577</strain>
    </source>
</reference>
<feature type="transmembrane region" description="Helical" evidence="6">
    <location>
        <begin position="6"/>
        <end position="24"/>
    </location>
</feature>
<dbReference type="GO" id="GO:0005886">
    <property type="term" value="C:plasma membrane"/>
    <property type="evidence" value="ECO:0007669"/>
    <property type="project" value="UniProtKB-SubCell"/>
</dbReference>
<dbReference type="GO" id="GO:0015171">
    <property type="term" value="F:amino acid transmembrane transporter activity"/>
    <property type="evidence" value="ECO:0007669"/>
    <property type="project" value="TreeGrafter"/>
</dbReference>
<protein>
    <submittedName>
        <fullName evidence="7">Threonine/homoserine/homoserine lactone efflux protein</fullName>
    </submittedName>
</protein>
<evidence type="ECO:0000256" key="5">
    <source>
        <dbReference type="ARBA" id="ARBA00023136"/>
    </source>
</evidence>
<dbReference type="OrthoDB" id="9804822at2"/>
<accession>A0A4R1J7U3</accession>
<keyword evidence="3 6" id="KW-0812">Transmembrane</keyword>
<evidence type="ECO:0000256" key="3">
    <source>
        <dbReference type="ARBA" id="ARBA00022692"/>
    </source>
</evidence>
<dbReference type="EMBL" id="SMGD01000018">
    <property type="protein sequence ID" value="TCK46496.1"/>
    <property type="molecule type" value="Genomic_DNA"/>
</dbReference>
<dbReference type="PANTHER" id="PTHR30086">
    <property type="entry name" value="ARGININE EXPORTER PROTEIN ARGO"/>
    <property type="match status" value="1"/>
</dbReference>
<gene>
    <name evidence="7" type="ORF">EV690_3445</name>
</gene>
<dbReference type="RefSeq" id="WP_131914186.1">
    <property type="nucleotide sequence ID" value="NZ_OU594967.1"/>
</dbReference>
<dbReference type="InterPro" id="IPR001123">
    <property type="entry name" value="LeuE-type"/>
</dbReference>
<feature type="transmembrane region" description="Helical" evidence="6">
    <location>
        <begin position="36"/>
        <end position="62"/>
    </location>
</feature>
<dbReference type="PANTHER" id="PTHR30086:SF20">
    <property type="entry name" value="ARGININE EXPORTER PROTEIN ARGO-RELATED"/>
    <property type="match status" value="1"/>
</dbReference>
<evidence type="ECO:0000256" key="6">
    <source>
        <dbReference type="SAM" id="Phobius"/>
    </source>
</evidence>
<dbReference type="AlphaFoldDB" id="A0A4R1J7U3"/>
<feature type="transmembrane region" description="Helical" evidence="6">
    <location>
        <begin position="176"/>
        <end position="196"/>
    </location>
</feature>
<keyword evidence="5 6" id="KW-0472">Membrane</keyword>
<name>A0A4R1J7U3_9GAMM</name>
<proteinExistence type="predicted"/>
<sequence length="198" mass="21275">MNIQGFMLAMIPIALSPGASLSLAMSNVSSEGFRGVFKVIIGTGFGIVVHGMLVGLGISSFIVENVVLLSTLKLAGILFLFYLGIRLLLLARKSRPGVIGSLKSVSIQEAFLLNIFNAKAILFYLTVVPIFAGIHFVGYLYLSMLHVLIMAIWTSICSYCFVVAQKKFQLTNVNMTINIAGGLCLVYLSCVSALGLNS</sequence>
<evidence type="ECO:0000313" key="8">
    <source>
        <dbReference type="Proteomes" id="UP000295565"/>
    </source>
</evidence>
<evidence type="ECO:0000313" key="7">
    <source>
        <dbReference type="EMBL" id="TCK46496.1"/>
    </source>
</evidence>
<organism evidence="7 8">
    <name type="scientific">Celerinatantimonas diazotrophica</name>
    <dbReference type="NCBI Taxonomy" id="412034"/>
    <lineage>
        <taxon>Bacteria</taxon>
        <taxon>Pseudomonadati</taxon>
        <taxon>Pseudomonadota</taxon>
        <taxon>Gammaproteobacteria</taxon>
        <taxon>Celerinatantimonadaceae</taxon>
        <taxon>Celerinatantimonas</taxon>
    </lineage>
</organism>
<keyword evidence="8" id="KW-1185">Reference proteome</keyword>
<dbReference type="Pfam" id="PF01810">
    <property type="entry name" value="LysE"/>
    <property type="match status" value="1"/>
</dbReference>
<evidence type="ECO:0000256" key="2">
    <source>
        <dbReference type="ARBA" id="ARBA00022475"/>
    </source>
</evidence>
<evidence type="ECO:0000256" key="4">
    <source>
        <dbReference type="ARBA" id="ARBA00022989"/>
    </source>
</evidence>